<feature type="domain" description="CBS" evidence="11">
    <location>
        <begin position="289"/>
        <end position="347"/>
    </location>
</feature>
<feature type="transmembrane region" description="Helical" evidence="10">
    <location>
        <begin position="102"/>
        <end position="125"/>
    </location>
</feature>
<evidence type="ECO:0000256" key="6">
    <source>
        <dbReference type="ARBA" id="ARBA00023122"/>
    </source>
</evidence>
<keyword evidence="6 8" id="KW-0129">CBS domain</keyword>
<evidence type="ECO:0000313" key="13">
    <source>
        <dbReference type="EMBL" id="ELZ27109.1"/>
    </source>
</evidence>
<protein>
    <submittedName>
        <fullName evidence="13">Magnesium and cobalt efflux protein corC</fullName>
    </submittedName>
</protein>
<dbReference type="InterPro" id="IPR051676">
    <property type="entry name" value="UPF0053_domain"/>
</dbReference>
<dbReference type="PATRIC" id="fig|1227487.5.peg.3410"/>
<dbReference type="OrthoDB" id="53218at2157"/>
<dbReference type="Pfam" id="PF03471">
    <property type="entry name" value="CorC_HlyC"/>
    <property type="match status" value="1"/>
</dbReference>
<evidence type="ECO:0000256" key="10">
    <source>
        <dbReference type="SAM" id="Phobius"/>
    </source>
</evidence>
<organism evidence="13 14">
    <name type="scientific">Halogeometricum pallidum JCM 14848</name>
    <dbReference type="NCBI Taxonomy" id="1227487"/>
    <lineage>
        <taxon>Archaea</taxon>
        <taxon>Methanobacteriati</taxon>
        <taxon>Methanobacteriota</taxon>
        <taxon>Stenosarchaea group</taxon>
        <taxon>Halobacteria</taxon>
        <taxon>Halobacteriales</taxon>
        <taxon>Haloferacaceae</taxon>
        <taxon>Halogeometricum</taxon>
    </lineage>
</organism>
<reference evidence="13 14" key="1">
    <citation type="journal article" date="2014" name="PLoS Genet.">
        <title>Phylogenetically driven sequencing of extremely halophilic archaea reveals strategies for static and dynamic osmo-response.</title>
        <authorList>
            <person name="Becker E.A."/>
            <person name="Seitzer P.M."/>
            <person name="Tritt A."/>
            <person name="Larsen D."/>
            <person name="Krusor M."/>
            <person name="Yao A.I."/>
            <person name="Wu D."/>
            <person name="Madern D."/>
            <person name="Eisen J.A."/>
            <person name="Darling A.E."/>
            <person name="Facciotti M.T."/>
        </authorList>
    </citation>
    <scope>NUCLEOTIDE SEQUENCE [LARGE SCALE GENOMIC DNA]</scope>
    <source>
        <strain evidence="13 14">JCM 14848</strain>
    </source>
</reference>
<evidence type="ECO:0000256" key="8">
    <source>
        <dbReference type="PROSITE-ProRule" id="PRU00703"/>
    </source>
</evidence>
<evidence type="ECO:0000256" key="9">
    <source>
        <dbReference type="SAM" id="MobiDB-lite"/>
    </source>
</evidence>
<dbReference type="InterPro" id="IPR036318">
    <property type="entry name" value="FAD-bd_PCMH-like_sf"/>
</dbReference>
<dbReference type="PROSITE" id="PS51371">
    <property type="entry name" value="CBS"/>
    <property type="match status" value="2"/>
</dbReference>
<dbReference type="Pfam" id="PF00571">
    <property type="entry name" value="CBS"/>
    <property type="match status" value="2"/>
</dbReference>
<dbReference type="CDD" id="cd04590">
    <property type="entry name" value="CBS_pair_CorC_HlyC_assoc"/>
    <property type="match status" value="1"/>
</dbReference>
<name>M0CZ00_HALPD</name>
<dbReference type="InterPro" id="IPR016169">
    <property type="entry name" value="FAD-bd_PCMH_sub2"/>
</dbReference>
<sequence>MVDLLSVGGVLLAFFLVFMNGLFVAAEFALVKVRPTQINALVEDGTAGASLVRDALDNLDGYLAVSQLGITLSSLGLGWVGEPAVAALIEPVLGGYLPESSIHLVSFAVGFGFITFLHVVFGELAPKTFAIQEATRISLLVAPLMKFFYYVFMPGIIVFNGTANQFTRLFGVSPASEGGETHSEEEIRMILARSEETGRIDLEEVEMIESVFELGDTVAREIMVPRPDVQTVRASTPLDELRTVAANGRFTRYLVLEDDGDQVVGFVHVKDILKAMEAGSETPPTAADLAREVLAVPETRRIDEILADFQARGEGQIAVVIDEWGVFEGIVTIEDVLEEIVGDIRDEFDTGDDEPSIERQSEGVYVVDGGVPVQRVNERLNTVFASDDVETIGGFVFSHLGRVPEVGDEIEREGCLLRVEATEDARIESLSIRRTESGPDRDEDGDDADETSDDDSDRDEDGDDTDGTDDDGTVRAST</sequence>
<feature type="compositionally biased region" description="Basic and acidic residues" evidence="9">
    <location>
        <begin position="429"/>
        <end position="440"/>
    </location>
</feature>
<dbReference type="Gene3D" id="3.30.465.10">
    <property type="match status" value="1"/>
</dbReference>
<dbReference type="Gene3D" id="3.10.580.10">
    <property type="entry name" value="CBS-domain"/>
    <property type="match status" value="1"/>
</dbReference>
<comment type="subcellular location">
    <subcellularLocation>
        <location evidence="1">Cell membrane</location>
        <topology evidence="1">Multi-pass membrane protein</topology>
    </subcellularLocation>
</comment>
<feature type="domain" description="CBS" evidence="11">
    <location>
        <begin position="223"/>
        <end position="282"/>
    </location>
</feature>
<dbReference type="SMART" id="SM01091">
    <property type="entry name" value="CorC_HlyC"/>
    <property type="match status" value="1"/>
</dbReference>
<dbReference type="FunFam" id="3.10.580.10:FF:000002">
    <property type="entry name" value="Magnesium/cobalt efflux protein CorC"/>
    <property type="match status" value="1"/>
</dbReference>
<dbReference type="SMART" id="SM00116">
    <property type="entry name" value="CBS"/>
    <property type="match status" value="2"/>
</dbReference>
<gene>
    <name evidence="13" type="ORF">C474_17214</name>
</gene>
<dbReference type="InterPro" id="IPR002550">
    <property type="entry name" value="CNNM"/>
</dbReference>
<dbReference type="SUPFAM" id="SSF54631">
    <property type="entry name" value="CBS-domain pair"/>
    <property type="match status" value="1"/>
</dbReference>
<keyword evidence="14" id="KW-1185">Reference proteome</keyword>
<dbReference type="PROSITE" id="PS51846">
    <property type="entry name" value="CNNM"/>
    <property type="match status" value="1"/>
</dbReference>
<dbReference type="eggNOG" id="arCOG00626">
    <property type="taxonomic scope" value="Archaea"/>
</dbReference>
<proteinExistence type="predicted"/>
<dbReference type="Pfam" id="PF01595">
    <property type="entry name" value="CNNM"/>
    <property type="match status" value="1"/>
</dbReference>
<comment type="caution">
    <text evidence="13">The sequence shown here is derived from an EMBL/GenBank/DDBJ whole genome shotgun (WGS) entry which is preliminary data.</text>
</comment>
<accession>M0CZ00</accession>
<dbReference type="Proteomes" id="UP000011513">
    <property type="component" value="Unassembled WGS sequence"/>
</dbReference>
<evidence type="ECO:0000256" key="1">
    <source>
        <dbReference type="ARBA" id="ARBA00004651"/>
    </source>
</evidence>
<dbReference type="AlphaFoldDB" id="M0CZ00"/>
<keyword evidence="3 10" id="KW-0812">Transmembrane</keyword>
<feature type="region of interest" description="Disordered" evidence="9">
    <location>
        <begin position="429"/>
        <end position="478"/>
    </location>
</feature>
<feature type="compositionally biased region" description="Acidic residues" evidence="9">
    <location>
        <begin position="441"/>
        <end position="471"/>
    </location>
</feature>
<dbReference type="InterPro" id="IPR005170">
    <property type="entry name" value="Transptr-assoc_dom"/>
</dbReference>
<dbReference type="PANTHER" id="PTHR43099">
    <property type="entry name" value="UPF0053 PROTEIN YRKA"/>
    <property type="match status" value="1"/>
</dbReference>
<dbReference type="SUPFAM" id="SSF56176">
    <property type="entry name" value="FAD-binding/transporter-associated domain-like"/>
    <property type="match status" value="1"/>
</dbReference>
<evidence type="ECO:0000256" key="5">
    <source>
        <dbReference type="ARBA" id="ARBA00022989"/>
    </source>
</evidence>
<dbReference type="InParanoid" id="M0CZ00"/>
<evidence type="ECO:0000259" key="12">
    <source>
        <dbReference type="PROSITE" id="PS51846"/>
    </source>
</evidence>
<dbReference type="InterPro" id="IPR044751">
    <property type="entry name" value="Ion_transp-like_CBS"/>
</dbReference>
<dbReference type="InterPro" id="IPR046342">
    <property type="entry name" value="CBS_dom_sf"/>
</dbReference>
<evidence type="ECO:0000256" key="7">
    <source>
        <dbReference type="ARBA" id="ARBA00023136"/>
    </source>
</evidence>
<dbReference type="InterPro" id="IPR000644">
    <property type="entry name" value="CBS_dom"/>
</dbReference>
<evidence type="ECO:0000259" key="11">
    <source>
        <dbReference type="PROSITE" id="PS51371"/>
    </source>
</evidence>
<evidence type="ECO:0000313" key="14">
    <source>
        <dbReference type="Proteomes" id="UP000011513"/>
    </source>
</evidence>
<evidence type="ECO:0000256" key="4">
    <source>
        <dbReference type="ARBA" id="ARBA00022737"/>
    </source>
</evidence>
<dbReference type="PANTHER" id="PTHR43099:SF5">
    <property type="entry name" value="HLYC_CORC FAMILY TRANSPORTER"/>
    <property type="match status" value="1"/>
</dbReference>
<keyword evidence="2" id="KW-1003">Cell membrane</keyword>
<keyword evidence="4" id="KW-0677">Repeat</keyword>
<dbReference type="GO" id="GO:0050660">
    <property type="term" value="F:flavin adenine dinucleotide binding"/>
    <property type="evidence" value="ECO:0007669"/>
    <property type="project" value="InterPro"/>
</dbReference>
<evidence type="ECO:0000256" key="2">
    <source>
        <dbReference type="ARBA" id="ARBA00022475"/>
    </source>
</evidence>
<keyword evidence="7 10" id="KW-0472">Membrane</keyword>
<dbReference type="EMBL" id="AOIV01000041">
    <property type="protein sequence ID" value="ELZ27109.1"/>
    <property type="molecule type" value="Genomic_DNA"/>
</dbReference>
<feature type="transmembrane region" description="Helical" evidence="10">
    <location>
        <begin position="137"/>
        <end position="159"/>
    </location>
</feature>
<feature type="domain" description="CNNM transmembrane" evidence="12">
    <location>
        <begin position="2"/>
        <end position="204"/>
    </location>
</feature>
<dbReference type="GO" id="GO:0005886">
    <property type="term" value="C:plasma membrane"/>
    <property type="evidence" value="ECO:0007669"/>
    <property type="project" value="UniProtKB-SubCell"/>
</dbReference>
<evidence type="ECO:0000256" key="3">
    <source>
        <dbReference type="ARBA" id="ARBA00022692"/>
    </source>
</evidence>
<dbReference type="RefSeq" id="WP_008388980.1">
    <property type="nucleotide sequence ID" value="NZ_AOIV01000041.1"/>
</dbReference>
<keyword evidence="5 10" id="KW-1133">Transmembrane helix</keyword>